<dbReference type="Proteomes" id="UP001204798">
    <property type="component" value="Unassembled WGS sequence"/>
</dbReference>
<sequence length="96" mass="11056">MVTAVDLTRLGKYAEAVRKFTEKVSQFPEVRVVKVNSCEDYVDLWVVVEAGSRATMTRKIVDIFFETLSQFPNLSLDLMVTDNDYPTNSIEVYRRV</sequence>
<evidence type="ECO:0000313" key="2">
    <source>
        <dbReference type="Proteomes" id="UP001204798"/>
    </source>
</evidence>
<comment type="caution">
    <text evidence="1">The sequence shown here is derived from an EMBL/GenBank/DDBJ whole genome shotgun (WGS) entry which is preliminary data.</text>
</comment>
<proteinExistence type="predicted"/>
<protein>
    <submittedName>
        <fullName evidence="1">Uncharacterized protein</fullName>
    </submittedName>
</protein>
<name>A0ABT2ENG2_9BACT</name>
<organism evidence="1 2">
    <name type="scientific">Candidatus Fervidibacter sacchari</name>
    <dbReference type="NCBI Taxonomy" id="1448929"/>
    <lineage>
        <taxon>Bacteria</taxon>
        <taxon>Candidatus Fervidibacterota</taxon>
        <taxon>Candidatus Fervidibacter</taxon>
    </lineage>
</organism>
<keyword evidence="2" id="KW-1185">Reference proteome</keyword>
<reference evidence="1 2" key="1">
    <citation type="submission" date="2022-08" db="EMBL/GenBank/DDBJ databases">
        <title>Bacterial and archaeal communities from various locations to study Microbial Dark Matter (Phase II).</title>
        <authorList>
            <person name="Stepanauskas R."/>
        </authorList>
    </citation>
    <scope>NUCLEOTIDE SEQUENCE [LARGE SCALE GENOMIC DNA]</scope>
    <source>
        <strain evidence="1 2">PD1</strain>
    </source>
</reference>
<dbReference type="RefSeq" id="WP_259095958.1">
    <property type="nucleotide sequence ID" value="NZ_CP130454.1"/>
</dbReference>
<accession>A0ABT2ENG2</accession>
<dbReference type="EMBL" id="JANUCP010000003">
    <property type="protein sequence ID" value="MCS3919493.1"/>
    <property type="molecule type" value="Genomic_DNA"/>
</dbReference>
<gene>
    <name evidence="1" type="ORF">M2350_001906</name>
</gene>
<evidence type="ECO:0000313" key="1">
    <source>
        <dbReference type="EMBL" id="MCS3919493.1"/>
    </source>
</evidence>